<dbReference type="AlphaFoldDB" id="A0A173M9F8"/>
<proteinExistence type="predicted"/>
<dbReference type="SUPFAM" id="SSF52402">
    <property type="entry name" value="Adenine nucleotide alpha hydrolases-like"/>
    <property type="match status" value="1"/>
</dbReference>
<evidence type="ECO:0008006" key="3">
    <source>
        <dbReference type="Google" id="ProtNLM"/>
    </source>
</evidence>
<sequence length="161" mass="18268">MKNIVIPTDFTVHSLDIIVATVEKYKAEQLNILLMHGLTMPDSLSDLLLFGRNNDRYKLITKEFENACMIIKNRYASVITNISIRFMHGNTRHAFRNFLHANTIDLIVYPADYVLQKACNNSIDISGLLTYAKCDIDRVALQPQPGDVKQIRMADLLLAVS</sequence>
<gene>
    <name evidence="1" type="ORF">SAMN05421788_104116</name>
</gene>
<dbReference type="STRING" id="477680.SAMN05421788_104116"/>
<reference evidence="2" key="1">
    <citation type="submission" date="2017-01" db="EMBL/GenBank/DDBJ databases">
        <authorList>
            <person name="Varghese N."/>
            <person name="Submissions S."/>
        </authorList>
    </citation>
    <scope>NUCLEOTIDE SEQUENCE [LARGE SCALE GENOMIC DNA]</scope>
    <source>
        <strain evidence="2">DSM 21054</strain>
    </source>
</reference>
<organism evidence="1 2">
    <name type="scientific">Filimonas lacunae</name>
    <dbReference type="NCBI Taxonomy" id="477680"/>
    <lineage>
        <taxon>Bacteria</taxon>
        <taxon>Pseudomonadati</taxon>
        <taxon>Bacteroidota</taxon>
        <taxon>Chitinophagia</taxon>
        <taxon>Chitinophagales</taxon>
        <taxon>Chitinophagaceae</taxon>
        <taxon>Filimonas</taxon>
    </lineage>
</organism>
<dbReference type="EMBL" id="FTOR01000004">
    <property type="protein sequence ID" value="SIT14926.1"/>
    <property type="molecule type" value="Genomic_DNA"/>
</dbReference>
<keyword evidence="2" id="KW-1185">Reference proteome</keyword>
<dbReference type="KEGG" id="fln:FLA_0129"/>
<accession>A0A173M9F8</accession>
<dbReference type="RefSeq" id="WP_076379471.1">
    <property type="nucleotide sequence ID" value="NZ_AP017422.1"/>
</dbReference>
<evidence type="ECO:0000313" key="1">
    <source>
        <dbReference type="EMBL" id="SIT14926.1"/>
    </source>
</evidence>
<protein>
    <recommendedName>
        <fullName evidence="3">Universal stress protein family protein</fullName>
    </recommendedName>
</protein>
<dbReference type="OrthoDB" id="893860at2"/>
<evidence type="ECO:0000313" key="2">
    <source>
        <dbReference type="Proteomes" id="UP000186917"/>
    </source>
</evidence>
<name>A0A173M9F8_9BACT</name>
<dbReference type="Proteomes" id="UP000186917">
    <property type="component" value="Unassembled WGS sequence"/>
</dbReference>